<evidence type="ECO:0000313" key="2">
    <source>
        <dbReference type="Proteomes" id="UP000501692"/>
    </source>
</evidence>
<evidence type="ECO:0000313" key="1">
    <source>
        <dbReference type="EMBL" id="QIT20016.1"/>
    </source>
</evidence>
<organism evidence="1 2">
    <name type="scientific">Acinetobacter pittii</name>
    <name type="common">Acinetobacter genomosp. 3</name>
    <dbReference type="NCBI Taxonomy" id="48296"/>
    <lineage>
        <taxon>Bacteria</taxon>
        <taxon>Pseudomonadati</taxon>
        <taxon>Pseudomonadota</taxon>
        <taxon>Gammaproteobacteria</taxon>
        <taxon>Moraxellales</taxon>
        <taxon>Moraxellaceae</taxon>
        <taxon>Acinetobacter</taxon>
        <taxon>Acinetobacter calcoaceticus/baumannii complex</taxon>
    </lineage>
</organism>
<sequence>MNLIANEKGQLFYTGSLKVVVKETGSVYYISEKNLVVKAYKAKAKKPFLNYRYKSMERIKEVVKNSIDSEVRYYNQKQEYKAQAAAATKKFRDELQVGDILSTSWGYEQTNVEFYQVIEKKGAKCTLREIARRVHHTQWAAGEVSPKPNEFIGEEFTRKIMNNYVKIHSSANATLHGYTVIPETGTRVYNRVHYSAYY</sequence>
<dbReference type="EMBL" id="CP049808">
    <property type="protein sequence ID" value="QIT20016.1"/>
    <property type="molecule type" value="Genomic_DNA"/>
</dbReference>
<dbReference type="RefSeq" id="WP_167564500.1">
    <property type="nucleotide sequence ID" value="NZ_CP049808.1"/>
</dbReference>
<proteinExistence type="predicted"/>
<accession>A0A6H0G0A6</accession>
<keyword evidence="1" id="KW-0614">Plasmid</keyword>
<protein>
    <submittedName>
        <fullName evidence="1">Uncharacterized protein</fullName>
    </submittedName>
</protein>
<reference evidence="1 2" key="1">
    <citation type="submission" date="2020-03" db="EMBL/GenBank/DDBJ databases">
        <authorList>
            <person name="Zhang L."/>
            <person name="Han X."/>
            <person name="Chen Y."/>
            <person name="Yu Y."/>
        </authorList>
    </citation>
    <scope>NUCLEOTIDE SEQUENCE [LARGE SCALE GENOMIC DNA]</scope>
    <source>
        <strain evidence="1 2">A1254</strain>
        <plasmid evidence="2">pa1254_2</plasmid>
    </source>
</reference>
<geneLocation type="plasmid" evidence="2">
    <name>pa1254_2</name>
</geneLocation>
<name>A0A6H0G0A6_ACIPI</name>
<dbReference type="Proteomes" id="UP000501692">
    <property type="component" value="Plasmid pA1254_2"/>
</dbReference>
<dbReference type="AlphaFoldDB" id="A0A6H0G0A6"/>
<gene>
    <name evidence="1" type="ORF">G8E09_19595</name>
</gene>